<dbReference type="SMART" id="SM00909">
    <property type="entry name" value="Germane"/>
    <property type="match status" value="1"/>
</dbReference>
<feature type="compositionally biased region" description="Low complexity" evidence="1">
    <location>
        <begin position="182"/>
        <end position="205"/>
    </location>
</feature>
<organism evidence="3 4">
    <name type="scientific">Desulfitobacterium metallireducens DSM 15288</name>
    <dbReference type="NCBI Taxonomy" id="871968"/>
    <lineage>
        <taxon>Bacteria</taxon>
        <taxon>Bacillati</taxon>
        <taxon>Bacillota</taxon>
        <taxon>Clostridia</taxon>
        <taxon>Eubacteriales</taxon>
        <taxon>Desulfitobacteriaceae</taxon>
        <taxon>Desulfitobacterium</taxon>
    </lineage>
</organism>
<dbReference type="InterPro" id="IPR019606">
    <property type="entry name" value="GerMN"/>
</dbReference>
<feature type="domain" description="GerMN" evidence="2">
    <location>
        <begin position="78"/>
        <end position="164"/>
    </location>
</feature>
<protein>
    <submittedName>
        <fullName evidence="3">Sporulation/spore germination protein</fullName>
    </submittedName>
</protein>
<dbReference type="Pfam" id="PF10646">
    <property type="entry name" value="Germane"/>
    <property type="match status" value="1"/>
</dbReference>
<dbReference type="AlphaFoldDB" id="W0EAU5"/>
<dbReference type="EMBL" id="CP007032">
    <property type="protein sequence ID" value="AHF07995.1"/>
    <property type="molecule type" value="Genomic_DNA"/>
</dbReference>
<keyword evidence="4" id="KW-1185">Reference proteome</keyword>
<dbReference type="eggNOG" id="COG5401">
    <property type="taxonomic scope" value="Bacteria"/>
</dbReference>
<dbReference type="STRING" id="871968.DESME_13880"/>
<dbReference type="KEGG" id="dmt:DESME_13880"/>
<reference evidence="3 4" key="1">
    <citation type="submission" date="2013-12" db="EMBL/GenBank/DDBJ databases">
        <authorList>
            <consortium name="DOE Joint Genome Institute"/>
            <person name="Smidt H."/>
            <person name="Huntemann M."/>
            <person name="Han J."/>
            <person name="Chen A."/>
            <person name="Kyrpides N."/>
            <person name="Mavromatis K."/>
            <person name="Markowitz V."/>
            <person name="Palaniappan K."/>
            <person name="Ivanova N."/>
            <person name="Schaumberg A."/>
            <person name="Pati A."/>
            <person name="Liolios K."/>
            <person name="Nordberg H.P."/>
            <person name="Cantor M.N."/>
            <person name="Hua S.X."/>
            <person name="Woyke T."/>
        </authorList>
    </citation>
    <scope>NUCLEOTIDE SEQUENCE [LARGE SCALE GENOMIC DNA]</scope>
    <source>
        <strain evidence="4">DSM 15288</strain>
    </source>
</reference>
<feature type="compositionally biased region" description="Polar residues" evidence="1">
    <location>
        <begin position="213"/>
        <end position="228"/>
    </location>
</feature>
<evidence type="ECO:0000259" key="2">
    <source>
        <dbReference type="SMART" id="SM00909"/>
    </source>
</evidence>
<evidence type="ECO:0000256" key="1">
    <source>
        <dbReference type="SAM" id="MobiDB-lite"/>
    </source>
</evidence>
<accession>W0EAU5</accession>
<sequence>MGVIVMSIVLSGCGTLETLVQKDGATTPLSQWIGSNEQTVPATTNLGDGKAVSLYFPDSTGKALVKEERSLPKTLSVARETINEWLKGPAQGKGQAAVLPATTLLDIAVKDGVATVDLSKEFTEPVSKVSQEMTVYGLVNTLTQFPTVHQVKIRVEGKPLAKLGNLDLSKLSYKEGFVKDTATPSVPAGSAGSSGTSSNKSGVPSEDVKAKSDSPSTLNLFSDSPITT</sequence>
<proteinExistence type="predicted"/>
<evidence type="ECO:0000313" key="3">
    <source>
        <dbReference type="EMBL" id="AHF07995.1"/>
    </source>
</evidence>
<feature type="region of interest" description="Disordered" evidence="1">
    <location>
        <begin position="182"/>
        <end position="228"/>
    </location>
</feature>
<evidence type="ECO:0000313" key="4">
    <source>
        <dbReference type="Proteomes" id="UP000010847"/>
    </source>
</evidence>
<name>W0EAU5_9FIRM</name>
<dbReference type="HOGENOM" id="CLU_1213227_0_0_9"/>
<dbReference type="Proteomes" id="UP000010847">
    <property type="component" value="Chromosome"/>
</dbReference>
<gene>
    <name evidence="3" type="ORF">DESME_13880</name>
</gene>